<organism evidence="1 2">
    <name type="scientific">Emergencia timonensis</name>
    <dbReference type="NCBI Taxonomy" id="1776384"/>
    <lineage>
        <taxon>Bacteria</taxon>
        <taxon>Bacillati</taxon>
        <taxon>Bacillota</taxon>
        <taxon>Clostridia</taxon>
        <taxon>Peptostreptococcales</taxon>
        <taxon>Anaerovoracaceae</taxon>
        <taxon>Emergencia</taxon>
    </lineage>
</organism>
<name>A0A415DU99_9FIRM</name>
<dbReference type="InterPro" id="IPR046117">
    <property type="entry name" value="DUF6054"/>
</dbReference>
<dbReference type="STRING" id="1776384.GCA_900086585_01162"/>
<comment type="caution">
    <text evidence="1">The sequence shown here is derived from an EMBL/GenBank/DDBJ whole genome shotgun (WGS) entry which is preliminary data.</text>
</comment>
<protein>
    <submittedName>
        <fullName evidence="1">Uncharacterized protein</fullName>
    </submittedName>
</protein>
<dbReference type="RefSeq" id="WP_118336646.1">
    <property type="nucleotide sequence ID" value="NZ_AP025567.1"/>
</dbReference>
<dbReference type="AlphaFoldDB" id="A0A415DU99"/>
<reference evidence="1 2" key="1">
    <citation type="submission" date="2018-08" db="EMBL/GenBank/DDBJ databases">
        <title>A genome reference for cultivated species of the human gut microbiota.</title>
        <authorList>
            <person name="Zou Y."/>
            <person name="Xue W."/>
            <person name="Luo G."/>
        </authorList>
    </citation>
    <scope>NUCLEOTIDE SEQUENCE [LARGE SCALE GENOMIC DNA]</scope>
    <source>
        <strain evidence="1 2">AM07-24</strain>
    </source>
</reference>
<dbReference type="OrthoDB" id="4774735at2"/>
<evidence type="ECO:0000313" key="2">
    <source>
        <dbReference type="Proteomes" id="UP000284841"/>
    </source>
</evidence>
<sequence length="120" mass="12981">MAKICMAGAGSVIETAEYIKKEMLERGGISPELKDEVRHIQDGVGIDLIVFERYYMRNGSYASLTVAITGDDEAVYVDGIGAGGGGGIFNISWGSETDFTDLLAEILEERGFKALAEEEH</sequence>
<dbReference type="EMBL" id="QRMS01000008">
    <property type="protein sequence ID" value="RHJ83684.1"/>
    <property type="molecule type" value="Genomic_DNA"/>
</dbReference>
<evidence type="ECO:0000313" key="1">
    <source>
        <dbReference type="EMBL" id="RHJ83684.1"/>
    </source>
</evidence>
<gene>
    <name evidence="1" type="ORF">DW099_18340</name>
</gene>
<dbReference type="Pfam" id="PF19524">
    <property type="entry name" value="DUF6054"/>
    <property type="match status" value="1"/>
</dbReference>
<accession>A0A415DU99</accession>
<keyword evidence="2" id="KW-1185">Reference proteome</keyword>
<proteinExistence type="predicted"/>
<dbReference type="Proteomes" id="UP000284841">
    <property type="component" value="Unassembled WGS sequence"/>
</dbReference>